<sequence length="768" mass="88413">MALVTGHRLFEVKFPSLRRGKMNDNLGTMVMSRSNLARLPGGADFVWHCLPPRGRSGGILLGINADSFKLSLIVEGEFFVKFHLSNKSDNFKWILMAVYGPAQDDFKTAFLAELVRTCQNNFLPTIIGGDFNIMRSRKEKNNNKFSDRWPFLFNAVIDSFDLREIDLTGRQFTWANFLPVPTYKKLDRVLMTTEGVSDHTPLLLDTNSPAYHGKPKQFKFELSWFSREDFYDKVAEIWNKPIRGNNSVQRWNHKLGAVRRFLRGWANHTNRVYKQKKTDLQAEINELDIAAESRDLTDLEREHLGHAQDQLASLLREEEIKYYQRAKVKDVLLGDNNTRYFQLIANGKHRKKRIYSLDHEDGKIEGQENLKGYITKFYKELFGEPDESLLTLNEEEIDDIQRVSVTENALLTGIFTEDEIKEAVFQMEHNEAPGSDGFPAEFYQKFWDVIKGDLLCMDLPLFSLNFGVITLIPKVQEANVIQKFRPICLLNVSFKIFTKVATIRLNRIADKVVSPTQTAFMRGRNILEGVVILHETIHEMHRKRLNGVILKIDFEKAYDKVKRPFLFQTLRMKGFSSKWISWVKSFIMGGSVAVNVNDDVGKFFQTKKGLRQGDPLSPLLFNIVADMLAILINRAKEHGQVSGVVPHLIDGGLSILQYADDTIIFMENDLEKARNMKLLLCAFEQVSGLKINFHKSEILCFGNARDSLESYLELFGCKQGDFPIKYLGMPIHFKKLRNSDWNIVEERVQKRLASWKGKHLSIGGRLRH</sequence>
<dbReference type="SUPFAM" id="SSF56672">
    <property type="entry name" value="DNA/RNA polymerases"/>
    <property type="match status" value="1"/>
</dbReference>
<dbReference type="SUPFAM" id="SSF56219">
    <property type="entry name" value="DNase I-like"/>
    <property type="match status" value="1"/>
</dbReference>
<keyword evidence="3" id="KW-1185">Reference proteome</keyword>
<gene>
    <name evidence="2" type="ORF">U9M48_023327</name>
</gene>
<dbReference type="Proteomes" id="UP001341281">
    <property type="component" value="Chromosome 05"/>
</dbReference>
<dbReference type="PANTHER" id="PTHR19446">
    <property type="entry name" value="REVERSE TRANSCRIPTASES"/>
    <property type="match status" value="1"/>
</dbReference>
<dbReference type="Gene3D" id="3.60.10.10">
    <property type="entry name" value="Endonuclease/exonuclease/phosphatase"/>
    <property type="match status" value="1"/>
</dbReference>
<evidence type="ECO:0000313" key="2">
    <source>
        <dbReference type="EMBL" id="WVZ75253.1"/>
    </source>
</evidence>
<evidence type="ECO:0000259" key="1">
    <source>
        <dbReference type="PROSITE" id="PS50878"/>
    </source>
</evidence>
<dbReference type="InterPro" id="IPR000477">
    <property type="entry name" value="RT_dom"/>
</dbReference>
<proteinExistence type="predicted"/>
<dbReference type="CDD" id="cd01650">
    <property type="entry name" value="RT_nLTR_like"/>
    <property type="match status" value="1"/>
</dbReference>
<dbReference type="AlphaFoldDB" id="A0AAQ3WUK7"/>
<organism evidence="2 3">
    <name type="scientific">Paspalum notatum var. saurae</name>
    <dbReference type="NCBI Taxonomy" id="547442"/>
    <lineage>
        <taxon>Eukaryota</taxon>
        <taxon>Viridiplantae</taxon>
        <taxon>Streptophyta</taxon>
        <taxon>Embryophyta</taxon>
        <taxon>Tracheophyta</taxon>
        <taxon>Spermatophyta</taxon>
        <taxon>Magnoliopsida</taxon>
        <taxon>Liliopsida</taxon>
        <taxon>Poales</taxon>
        <taxon>Poaceae</taxon>
        <taxon>PACMAD clade</taxon>
        <taxon>Panicoideae</taxon>
        <taxon>Andropogonodae</taxon>
        <taxon>Paspaleae</taxon>
        <taxon>Paspalinae</taxon>
        <taxon>Paspalum</taxon>
    </lineage>
</organism>
<dbReference type="InterPro" id="IPR043502">
    <property type="entry name" value="DNA/RNA_pol_sf"/>
</dbReference>
<protein>
    <recommendedName>
        <fullName evidence="1">Reverse transcriptase domain-containing protein</fullName>
    </recommendedName>
</protein>
<dbReference type="PROSITE" id="PS50878">
    <property type="entry name" value="RT_POL"/>
    <property type="match status" value="1"/>
</dbReference>
<dbReference type="Pfam" id="PF00078">
    <property type="entry name" value="RVT_1"/>
    <property type="match status" value="1"/>
</dbReference>
<evidence type="ECO:0000313" key="3">
    <source>
        <dbReference type="Proteomes" id="UP001341281"/>
    </source>
</evidence>
<accession>A0AAQ3WUK7</accession>
<name>A0AAQ3WUK7_PASNO</name>
<feature type="domain" description="Reverse transcriptase" evidence="1">
    <location>
        <begin position="453"/>
        <end position="731"/>
    </location>
</feature>
<dbReference type="EMBL" id="CP144749">
    <property type="protein sequence ID" value="WVZ75253.1"/>
    <property type="molecule type" value="Genomic_DNA"/>
</dbReference>
<dbReference type="InterPro" id="IPR036691">
    <property type="entry name" value="Endo/exonu/phosph_ase_sf"/>
</dbReference>
<reference evidence="2 3" key="1">
    <citation type="submission" date="2024-02" db="EMBL/GenBank/DDBJ databases">
        <title>High-quality chromosome-scale genome assembly of Pensacola bahiagrass (Paspalum notatum Flugge var. saurae).</title>
        <authorList>
            <person name="Vega J.M."/>
            <person name="Podio M."/>
            <person name="Orjuela J."/>
            <person name="Siena L.A."/>
            <person name="Pessino S.C."/>
            <person name="Combes M.C."/>
            <person name="Mariac C."/>
            <person name="Albertini E."/>
            <person name="Pupilli F."/>
            <person name="Ortiz J.P.A."/>
            <person name="Leblanc O."/>
        </authorList>
    </citation>
    <scope>NUCLEOTIDE SEQUENCE [LARGE SCALE GENOMIC DNA]</scope>
    <source>
        <strain evidence="2">R1</strain>
        <tissue evidence="2">Leaf</tissue>
    </source>
</reference>